<dbReference type="PATRIC" id="fig|1353533.3.peg.4576"/>
<dbReference type="GO" id="GO:0006950">
    <property type="term" value="P:response to stress"/>
    <property type="evidence" value="ECO:0007669"/>
    <property type="project" value="TreeGrafter"/>
</dbReference>
<dbReference type="PANTHER" id="PTHR33164:SF43">
    <property type="entry name" value="HTH-TYPE TRANSCRIPTIONAL REPRESSOR YETL"/>
    <property type="match status" value="1"/>
</dbReference>
<dbReference type="InterPro" id="IPR036388">
    <property type="entry name" value="WH-like_DNA-bd_sf"/>
</dbReference>
<sequence length="160" mass="18055">MSSYFDNLDNAFLAHFCRRLSDLISEQGTKITESYGVTTPSTAISSIYFLEQNHGVTVAELASALEVTHQMATQRINTLESLGLVCRKPNPMDKRAKMIHLTDLGKQEAVKLKPLTKNMSQVFNELNQQIECDIVAKVRLAEQALIDKPLLQRLNELHNR</sequence>
<dbReference type="Proteomes" id="UP000017820">
    <property type="component" value="Unassembled WGS sequence"/>
</dbReference>
<dbReference type="Gene3D" id="1.10.10.10">
    <property type="entry name" value="Winged helix-like DNA-binding domain superfamily/Winged helix DNA-binding domain"/>
    <property type="match status" value="1"/>
</dbReference>
<dbReference type="Pfam" id="PF12802">
    <property type="entry name" value="MarR_2"/>
    <property type="match status" value="1"/>
</dbReference>
<feature type="domain" description="HTH marR-type" evidence="1">
    <location>
        <begin position="1"/>
        <end position="156"/>
    </location>
</feature>
<dbReference type="PANTHER" id="PTHR33164">
    <property type="entry name" value="TRANSCRIPTIONAL REGULATOR, MARR FAMILY"/>
    <property type="match status" value="1"/>
</dbReference>
<dbReference type="SMART" id="SM00347">
    <property type="entry name" value="HTH_MARR"/>
    <property type="match status" value="1"/>
</dbReference>
<dbReference type="PROSITE" id="PS50995">
    <property type="entry name" value="HTH_MARR_2"/>
    <property type="match status" value="1"/>
</dbReference>
<comment type="caution">
    <text evidence="2">The sequence shown here is derived from an EMBL/GenBank/DDBJ whole genome shotgun (WGS) entry which is preliminary data.</text>
</comment>
<dbReference type="InterPro" id="IPR036390">
    <property type="entry name" value="WH_DNA-bd_sf"/>
</dbReference>
<evidence type="ECO:0000313" key="2">
    <source>
        <dbReference type="EMBL" id="ESP91147.1"/>
    </source>
</evidence>
<dbReference type="InterPro" id="IPR039422">
    <property type="entry name" value="MarR/SlyA-like"/>
</dbReference>
<dbReference type="RefSeq" id="WP_023401411.1">
    <property type="nucleotide sequence ID" value="NZ_AUSV01000128.1"/>
</dbReference>
<organism evidence="2 3">
    <name type="scientific">Pseudoalteromonas luteoviolacea (strain 2ta16)</name>
    <dbReference type="NCBI Taxonomy" id="1353533"/>
    <lineage>
        <taxon>Bacteria</taxon>
        <taxon>Pseudomonadati</taxon>
        <taxon>Pseudomonadota</taxon>
        <taxon>Gammaproteobacteria</taxon>
        <taxon>Alteromonadales</taxon>
        <taxon>Pseudoalteromonadaceae</taxon>
        <taxon>Pseudoalteromonas</taxon>
    </lineage>
</organism>
<name>V4J782_PSEL2</name>
<dbReference type="PRINTS" id="PR00598">
    <property type="entry name" value="HTHMARR"/>
</dbReference>
<dbReference type="AlphaFoldDB" id="V4J782"/>
<reference evidence="2 3" key="1">
    <citation type="submission" date="2013-07" db="EMBL/GenBank/DDBJ databases">
        <title>Draft genome sequence of Pseudoalteromonas luteoviolacea 2ta16.</title>
        <authorList>
            <person name="Allen E.E."/>
            <person name="Azam F."/>
            <person name="Podell S."/>
        </authorList>
    </citation>
    <scope>NUCLEOTIDE SEQUENCE [LARGE SCALE GENOMIC DNA]</scope>
    <source>
        <strain evidence="2 3">2ta16</strain>
    </source>
</reference>
<dbReference type="EMBL" id="AUSV01000128">
    <property type="protein sequence ID" value="ESP91147.1"/>
    <property type="molecule type" value="Genomic_DNA"/>
</dbReference>
<dbReference type="GO" id="GO:0003700">
    <property type="term" value="F:DNA-binding transcription factor activity"/>
    <property type="evidence" value="ECO:0007669"/>
    <property type="project" value="InterPro"/>
</dbReference>
<evidence type="ECO:0000259" key="1">
    <source>
        <dbReference type="PROSITE" id="PS50995"/>
    </source>
</evidence>
<protein>
    <submittedName>
        <fullName evidence="2">Transcriptional regulator</fullName>
    </submittedName>
</protein>
<dbReference type="InterPro" id="IPR000835">
    <property type="entry name" value="HTH_MarR-typ"/>
</dbReference>
<proteinExistence type="predicted"/>
<dbReference type="SUPFAM" id="SSF46785">
    <property type="entry name" value="Winged helix' DNA-binding domain"/>
    <property type="match status" value="1"/>
</dbReference>
<gene>
    <name evidence="2" type="ORF">PL2TA16_01154</name>
</gene>
<evidence type="ECO:0000313" key="3">
    <source>
        <dbReference type="Proteomes" id="UP000017820"/>
    </source>
</evidence>
<accession>V4J782</accession>